<dbReference type="Pfam" id="PF07536">
    <property type="entry name" value="HWE_HK"/>
    <property type="match status" value="1"/>
</dbReference>
<dbReference type="SMART" id="SM00086">
    <property type="entry name" value="PAC"/>
    <property type="match status" value="2"/>
</dbReference>
<comment type="catalytic activity">
    <reaction evidence="1">
        <text>ATP + protein L-histidine = ADP + protein N-phospho-L-histidine.</text>
        <dbReference type="EC" id="2.7.13.3"/>
    </reaction>
</comment>
<feature type="domain" description="PAC" evidence="18">
    <location>
        <begin position="90"/>
        <end position="144"/>
    </location>
</feature>
<dbReference type="PROSITE" id="PS50112">
    <property type="entry name" value="PAS"/>
    <property type="match status" value="1"/>
</dbReference>
<evidence type="ECO:0000259" key="18">
    <source>
        <dbReference type="PROSITE" id="PS50113"/>
    </source>
</evidence>
<evidence type="ECO:0000256" key="1">
    <source>
        <dbReference type="ARBA" id="ARBA00000085"/>
    </source>
</evidence>
<dbReference type="PROSITE" id="PS50113">
    <property type="entry name" value="PAC"/>
    <property type="match status" value="2"/>
</dbReference>
<keyword evidence="10" id="KW-0677">Repeat</keyword>
<dbReference type="GO" id="GO:0009881">
    <property type="term" value="F:photoreceptor activity"/>
    <property type="evidence" value="ECO:0007669"/>
    <property type="project" value="UniProtKB-KW"/>
</dbReference>
<dbReference type="CDD" id="cd00130">
    <property type="entry name" value="PAS"/>
    <property type="match status" value="2"/>
</dbReference>
<dbReference type="PANTHER" id="PTHR41523:SF7">
    <property type="entry name" value="HISTIDINE KINASE"/>
    <property type="match status" value="1"/>
</dbReference>
<dbReference type="Pfam" id="PF08447">
    <property type="entry name" value="PAS_3"/>
    <property type="match status" value="1"/>
</dbReference>
<dbReference type="InterPro" id="IPR000014">
    <property type="entry name" value="PAS"/>
</dbReference>
<keyword evidence="14" id="KW-0157">Chromophore</keyword>
<proteinExistence type="predicted"/>
<dbReference type="EC" id="2.7.13.3" evidence="2"/>
<evidence type="ECO:0000256" key="15">
    <source>
        <dbReference type="ARBA" id="ARBA00023026"/>
    </source>
</evidence>
<comment type="caution">
    <text evidence="19">The sequence shown here is derived from an EMBL/GenBank/DDBJ whole genome shotgun (WGS) entry which is preliminary data.</text>
</comment>
<dbReference type="NCBIfam" id="TIGR00229">
    <property type="entry name" value="sensory_box"/>
    <property type="match status" value="2"/>
</dbReference>
<gene>
    <name evidence="19" type="ORF">KUG47_06305</name>
</gene>
<keyword evidence="4" id="KW-0600">Photoreceptor protein</keyword>
<keyword evidence="20" id="KW-1185">Reference proteome</keyword>
<keyword evidence="15" id="KW-0843">Virulence</keyword>
<dbReference type="Proteomes" id="UP000752297">
    <property type="component" value="Unassembled WGS sequence"/>
</dbReference>
<organism evidence="19 20">
    <name type="scientific">Falsochrobactrum tianjinense</name>
    <dbReference type="NCBI Taxonomy" id="2706015"/>
    <lineage>
        <taxon>Bacteria</taxon>
        <taxon>Pseudomonadati</taxon>
        <taxon>Pseudomonadota</taxon>
        <taxon>Alphaproteobacteria</taxon>
        <taxon>Hyphomicrobiales</taxon>
        <taxon>Brucellaceae</taxon>
        <taxon>Falsochrobactrum</taxon>
    </lineage>
</organism>
<dbReference type="GO" id="GO:0004673">
    <property type="term" value="F:protein histidine kinase activity"/>
    <property type="evidence" value="ECO:0007669"/>
    <property type="project" value="UniProtKB-EC"/>
</dbReference>
<evidence type="ECO:0000256" key="8">
    <source>
        <dbReference type="ARBA" id="ARBA00022643"/>
    </source>
</evidence>
<evidence type="ECO:0000256" key="6">
    <source>
        <dbReference type="ARBA" id="ARBA00022606"/>
    </source>
</evidence>
<sequence length="481" mass="54095">MLEPSKPFPGDAISKQADPFRAAVEHTPTPMLITNPRLPDNPIVFVNRAFLQLTGYEASEIVGRNCRFLQGRETASEHVDTIRAALAAERPIHIDILNYKKSGESFWNRLDISPIKSDDGVLQHFISTQIDVTLEIQHRAELQKERDTTERHKDQLNYIANIAKIGFWTRDQRSGTVSCSAECRRILGLPDNGPIHFDQIIDLIALEDRMAVLQQTQQAFATGGAYSMEYRIVNSTGKTVWVETRAKALLGDDPTLMGVIQDITERKKAEADKALVTREISHRFKNSMAMVQSIANQTLRNASDPMQANKLFNERLHALAQAHDMLLQDDWGGATIRQIADTALAPFNSTFGHRIRMDGPPLFVSDRITVSLSLGLYELATNAVKYGALSNEHGVIDFNWNIVDDHGEKKFQMRWVESNGPRISRPSHRGFGQRLLRMVLAEELKAYCDIEFAQSGLKIIVLAPISFDVFPNFDYNIEPGS</sequence>
<keyword evidence="13" id="KW-0067">ATP-binding</keyword>
<keyword evidence="12" id="KW-0418">Kinase</keyword>
<keyword evidence="8" id="KW-0288">FMN</keyword>
<evidence type="ECO:0000256" key="11">
    <source>
        <dbReference type="ARBA" id="ARBA00022741"/>
    </source>
</evidence>
<dbReference type="InterPro" id="IPR013655">
    <property type="entry name" value="PAS_fold_3"/>
</dbReference>
<keyword evidence="9" id="KW-0808">Transferase</keyword>
<evidence type="ECO:0000256" key="10">
    <source>
        <dbReference type="ARBA" id="ARBA00022737"/>
    </source>
</evidence>
<evidence type="ECO:0000313" key="20">
    <source>
        <dbReference type="Proteomes" id="UP000752297"/>
    </source>
</evidence>
<evidence type="ECO:0000256" key="16">
    <source>
        <dbReference type="ARBA" id="ARBA00023170"/>
    </source>
</evidence>
<keyword evidence="11" id="KW-0547">Nucleotide-binding</keyword>
<dbReference type="SMART" id="SM00091">
    <property type="entry name" value="PAS"/>
    <property type="match status" value="2"/>
</dbReference>
<evidence type="ECO:0000256" key="4">
    <source>
        <dbReference type="ARBA" id="ARBA00022543"/>
    </source>
</evidence>
<keyword evidence="16" id="KW-0675">Receptor</keyword>
<dbReference type="InterPro" id="IPR011102">
    <property type="entry name" value="Sig_transdc_His_kinase_HWE"/>
</dbReference>
<dbReference type="EMBL" id="JAHRVA010000002">
    <property type="protein sequence ID" value="MBV2143105.1"/>
    <property type="molecule type" value="Genomic_DNA"/>
</dbReference>
<dbReference type="SMART" id="SM00911">
    <property type="entry name" value="HWE_HK"/>
    <property type="match status" value="1"/>
</dbReference>
<protein>
    <recommendedName>
        <fullName evidence="3">Blue-light-activated histidine kinase</fullName>
        <ecNumber evidence="2">2.7.13.3</ecNumber>
    </recommendedName>
</protein>
<keyword evidence="5" id="KW-0597">Phosphoprotein</keyword>
<evidence type="ECO:0000259" key="17">
    <source>
        <dbReference type="PROSITE" id="PS50112"/>
    </source>
</evidence>
<feature type="domain" description="PAC" evidence="18">
    <location>
        <begin position="226"/>
        <end position="275"/>
    </location>
</feature>
<dbReference type="InterPro" id="IPR000700">
    <property type="entry name" value="PAS-assoc_C"/>
</dbReference>
<dbReference type="PANTHER" id="PTHR41523">
    <property type="entry name" value="TWO-COMPONENT SYSTEM SENSOR PROTEIN"/>
    <property type="match status" value="1"/>
</dbReference>
<reference evidence="19 20" key="1">
    <citation type="submission" date="2021-06" db="EMBL/GenBank/DDBJ databases">
        <title>Falsochrobactrum tianjin sp.nov., a new petroleum-degrading bacteria isolated from oily soils.</title>
        <authorList>
            <person name="Chen G."/>
            <person name="Chen H."/>
            <person name="Tian J."/>
            <person name="Qing J."/>
            <person name="Zhong L."/>
            <person name="Ma W."/>
            <person name="Song Y."/>
            <person name="Cui X."/>
            <person name="Yan B."/>
        </authorList>
    </citation>
    <scope>NUCLEOTIDE SEQUENCE [LARGE SCALE GENOMIC DNA]</scope>
    <source>
        <strain evidence="19 20">TDYN1</strain>
    </source>
</reference>
<evidence type="ECO:0000256" key="7">
    <source>
        <dbReference type="ARBA" id="ARBA00022630"/>
    </source>
</evidence>
<name>A0A949PQM3_9HYPH</name>
<evidence type="ECO:0000256" key="3">
    <source>
        <dbReference type="ARBA" id="ARBA00021740"/>
    </source>
</evidence>
<keyword evidence="6" id="KW-0716">Sensory transduction</keyword>
<evidence type="ECO:0000256" key="9">
    <source>
        <dbReference type="ARBA" id="ARBA00022679"/>
    </source>
</evidence>
<dbReference type="InterPro" id="IPR001610">
    <property type="entry name" value="PAC"/>
</dbReference>
<dbReference type="GO" id="GO:0005524">
    <property type="term" value="F:ATP binding"/>
    <property type="evidence" value="ECO:0007669"/>
    <property type="project" value="UniProtKB-KW"/>
</dbReference>
<keyword evidence="7" id="KW-0285">Flavoprotein</keyword>
<accession>A0A949PQM3</accession>
<dbReference type="Pfam" id="PF13426">
    <property type="entry name" value="PAS_9"/>
    <property type="match status" value="1"/>
</dbReference>
<evidence type="ECO:0000256" key="12">
    <source>
        <dbReference type="ARBA" id="ARBA00022777"/>
    </source>
</evidence>
<dbReference type="AlphaFoldDB" id="A0A949PQM3"/>
<evidence type="ECO:0000256" key="14">
    <source>
        <dbReference type="ARBA" id="ARBA00022991"/>
    </source>
</evidence>
<evidence type="ECO:0000256" key="13">
    <source>
        <dbReference type="ARBA" id="ARBA00022840"/>
    </source>
</evidence>
<evidence type="ECO:0000313" key="19">
    <source>
        <dbReference type="EMBL" id="MBV2143105.1"/>
    </source>
</evidence>
<evidence type="ECO:0000256" key="2">
    <source>
        <dbReference type="ARBA" id="ARBA00012438"/>
    </source>
</evidence>
<feature type="domain" description="PAS" evidence="17">
    <location>
        <begin position="16"/>
        <end position="89"/>
    </location>
</feature>
<evidence type="ECO:0000256" key="5">
    <source>
        <dbReference type="ARBA" id="ARBA00022553"/>
    </source>
</evidence>